<dbReference type="RefSeq" id="XP_014665618.1">
    <property type="nucleotide sequence ID" value="XM_014810132.1"/>
</dbReference>
<gene>
    <name evidence="3" type="primary">LOC106807702</name>
</gene>
<evidence type="ECO:0000313" key="3">
    <source>
        <dbReference type="RefSeq" id="XP_014665618.1"/>
    </source>
</evidence>
<dbReference type="Proteomes" id="UP000695022">
    <property type="component" value="Unplaced"/>
</dbReference>
<protein>
    <submittedName>
        <fullName evidence="3">Uncharacterized protein LOC106807702</fullName>
    </submittedName>
</protein>
<accession>A0ABM1E097</accession>
<name>A0ABM1E097_PRICU</name>
<feature type="region of interest" description="Disordered" evidence="1">
    <location>
        <begin position="189"/>
        <end position="223"/>
    </location>
</feature>
<dbReference type="GeneID" id="106807702"/>
<sequence length="450" mass="49537">MPEINDADDMIESFDITARMKQAILSESVIASTSVPDNQSRINDGQTTVLAPKITTRQRIKSARVTTFCMPDINDADDMIESFDITARMKRAILSESVKRSSQQVAEKNNIDDSCLGVRNENTSIPDTNDADEMMKSLSITAPMKQAIRTAAVTENNVADNLPSTSERRTMDCRIAGARKRIISSMDTKSFKQTISPEPLTDTNDRQQRYTGVDDEHTSTRGPKDVAWRVKSSKKATAVKPNISTKSLWENIDGATIIQRSASATNVTCATNVCRGDRWIPTPVEICVKPLAEDNELDYEPSQTLQVQTEACEPMESAFPNARDKGPIKKLPNRLRRVQGILSATRLPIGRHLHEQRKSATTALFSRKKKEQTAPVTATNVVVEVESSKKTKSVPFMPANTSSGTLPRVKSVGSMANFAQAIGRKIASIRTAVGKVMRSSKHNRVAPFNG</sequence>
<organism evidence="2 3">
    <name type="scientific">Priapulus caudatus</name>
    <name type="common">Priapulid worm</name>
    <dbReference type="NCBI Taxonomy" id="37621"/>
    <lineage>
        <taxon>Eukaryota</taxon>
        <taxon>Metazoa</taxon>
        <taxon>Ecdysozoa</taxon>
        <taxon>Scalidophora</taxon>
        <taxon>Priapulida</taxon>
        <taxon>Priapulimorpha</taxon>
        <taxon>Priapulimorphida</taxon>
        <taxon>Priapulidae</taxon>
        <taxon>Priapulus</taxon>
    </lineage>
</organism>
<keyword evidence="2" id="KW-1185">Reference proteome</keyword>
<evidence type="ECO:0000313" key="2">
    <source>
        <dbReference type="Proteomes" id="UP000695022"/>
    </source>
</evidence>
<evidence type="ECO:0000256" key="1">
    <source>
        <dbReference type="SAM" id="MobiDB-lite"/>
    </source>
</evidence>
<proteinExistence type="predicted"/>
<reference evidence="3" key="1">
    <citation type="submission" date="2025-08" db="UniProtKB">
        <authorList>
            <consortium name="RefSeq"/>
        </authorList>
    </citation>
    <scope>IDENTIFICATION</scope>
</reference>
<feature type="compositionally biased region" description="Basic and acidic residues" evidence="1">
    <location>
        <begin position="203"/>
        <end position="223"/>
    </location>
</feature>